<sequence length="180" mass="20917">MPKKLLQKYFPSPEQVRSNPGLRFLHPLFARPNLWHINRHSVARAFVAGLFFAFLPIPFQMFFAALLAFSLNANLPISVGLVWITNPLTMPPIFYATYRLGAWILDTPTRTFQVELSVEWLLYELNAIWQPLFLGSLVAAVFFACVGYFSIHIIWRTHILRNLKKRRLNRIKRAAENEGF</sequence>
<dbReference type="InterPro" id="IPR018639">
    <property type="entry name" value="DUF2062"/>
</dbReference>
<accession>A0A9X7UUT2</accession>
<dbReference type="RefSeq" id="WP_228346633.1">
    <property type="nucleotide sequence ID" value="NZ_CP046056.1"/>
</dbReference>
<protein>
    <submittedName>
        <fullName evidence="3">DUF2062 domain-containing protein</fullName>
    </submittedName>
</protein>
<feature type="transmembrane region" description="Helical" evidence="1">
    <location>
        <begin position="132"/>
        <end position="155"/>
    </location>
</feature>
<dbReference type="KEGG" id="vcw:GJQ55_06105"/>
<dbReference type="Pfam" id="PF09835">
    <property type="entry name" value="DUF2062"/>
    <property type="match status" value="1"/>
</dbReference>
<name>A0A9X7UUT2_9GAMM</name>
<dbReference type="PANTHER" id="PTHR40547:SF1">
    <property type="entry name" value="SLL0298 PROTEIN"/>
    <property type="match status" value="1"/>
</dbReference>
<feature type="domain" description="DUF2062" evidence="2">
    <location>
        <begin position="22"/>
        <end position="162"/>
    </location>
</feature>
<dbReference type="EMBL" id="CP046056">
    <property type="protein sequence ID" value="QQD24077.1"/>
    <property type="molecule type" value="Genomic_DNA"/>
</dbReference>
<keyword evidence="1" id="KW-0472">Membrane</keyword>
<reference evidence="3 4" key="1">
    <citation type="submission" date="2019-11" db="EMBL/GenBank/DDBJ databases">
        <title>Venatorbacter sp. nov. a predator of Campylobacter and other Gram-negative bacteria.</title>
        <authorList>
            <person name="Saeedi A."/>
            <person name="Cummings N.J."/>
            <person name="Connerton I.F."/>
            <person name="Connerton P.L."/>
        </authorList>
    </citation>
    <scope>NUCLEOTIDE SEQUENCE [LARGE SCALE GENOMIC DNA]</scope>
    <source>
        <strain evidence="3">XL5</strain>
    </source>
</reference>
<keyword evidence="1" id="KW-0812">Transmembrane</keyword>
<evidence type="ECO:0000259" key="2">
    <source>
        <dbReference type="Pfam" id="PF09835"/>
    </source>
</evidence>
<keyword evidence="4" id="KW-1185">Reference proteome</keyword>
<dbReference type="Proteomes" id="UP000596074">
    <property type="component" value="Chromosome"/>
</dbReference>
<evidence type="ECO:0000313" key="4">
    <source>
        <dbReference type="Proteomes" id="UP000596074"/>
    </source>
</evidence>
<organism evidence="3 4">
    <name type="scientific">Venatoribacter cucullus</name>
    <dbReference type="NCBI Taxonomy" id="2661630"/>
    <lineage>
        <taxon>Bacteria</taxon>
        <taxon>Pseudomonadati</taxon>
        <taxon>Pseudomonadota</taxon>
        <taxon>Gammaproteobacteria</taxon>
        <taxon>Oceanospirillales</taxon>
        <taxon>Oceanospirillaceae</taxon>
        <taxon>Venatoribacter</taxon>
    </lineage>
</organism>
<dbReference type="AlphaFoldDB" id="A0A9X7UUT2"/>
<proteinExistence type="predicted"/>
<evidence type="ECO:0000256" key="1">
    <source>
        <dbReference type="SAM" id="Phobius"/>
    </source>
</evidence>
<gene>
    <name evidence="3" type="ORF">GJQ55_06105</name>
</gene>
<evidence type="ECO:0000313" key="3">
    <source>
        <dbReference type="EMBL" id="QQD24077.1"/>
    </source>
</evidence>
<dbReference type="PANTHER" id="PTHR40547">
    <property type="entry name" value="SLL0298 PROTEIN"/>
    <property type="match status" value="1"/>
</dbReference>
<feature type="transmembrane region" description="Helical" evidence="1">
    <location>
        <begin position="45"/>
        <end position="69"/>
    </location>
</feature>
<keyword evidence="1" id="KW-1133">Transmembrane helix</keyword>